<sequence>MDETKAEQDAMQPTRRRRYSKEFKEKVTLAPVGRERLCAVAARMAALIRIDAI</sequence>
<dbReference type="EMBL" id="JQIM01000007">
    <property type="protein sequence ID" value="KGX17055.1"/>
    <property type="molecule type" value="Genomic_DNA"/>
</dbReference>
<protein>
    <submittedName>
        <fullName evidence="1">Uncharacterized protein</fullName>
    </submittedName>
</protein>
<evidence type="ECO:0000313" key="2">
    <source>
        <dbReference type="Proteomes" id="UP000030475"/>
    </source>
</evidence>
<comment type="caution">
    <text evidence="1">The sequence shown here is derived from an EMBL/GenBank/DDBJ whole genome shotgun (WGS) entry which is preliminary data.</text>
</comment>
<organism evidence="1 2">
    <name type="scientific">Burkholderia pseudomallei</name>
    <name type="common">Pseudomonas pseudomallei</name>
    <dbReference type="NCBI Taxonomy" id="28450"/>
    <lineage>
        <taxon>Bacteria</taxon>
        <taxon>Pseudomonadati</taxon>
        <taxon>Pseudomonadota</taxon>
        <taxon>Betaproteobacteria</taxon>
        <taxon>Burkholderiales</taxon>
        <taxon>Burkholderiaceae</taxon>
        <taxon>Burkholderia</taxon>
        <taxon>pseudomallei group</taxon>
    </lineage>
</organism>
<dbReference type="KEGG" id="but:X994_6510"/>
<proteinExistence type="predicted"/>
<accession>A0AA40MH12</accession>
<dbReference type="AlphaFoldDB" id="A0AA40MH12"/>
<reference evidence="1 2" key="1">
    <citation type="submission" date="2014-08" db="EMBL/GenBank/DDBJ databases">
        <authorList>
            <person name="Bunnell A."/>
            <person name="Chain P.S."/>
            <person name="Chertkov O."/>
            <person name="Currie B.J."/>
            <person name="Daligault H.E."/>
            <person name="Davenport K.W."/>
            <person name="Davis C."/>
            <person name="Gleasner C.D."/>
            <person name="Johnson S.L."/>
            <person name="Kaestli M."/>
            <person name="Koren S."/>
            <person name="Kunde Y.A."/>
            <person name="Mayo M."/>
            <person name="McMurry K.K."/>
            <person name="Price E.P."/>
            <person name="Reitenga K.G."/>
            <person name="Robison R."/>
            <person name="Rosovitz M.J."/>
            <person name="Sarovich D.S."/>
            <person name="Teshima H."/>
        </authorList>
    </citation>
    <scope>NUCLEOTIDE SEQUENCE [LARGE SCALE GENOMIC DNA]</scope>
    <source>
        <strain evidence="1 2">MSHR44</strain>
    </source>
</reference>
<dbReference type="RefSeq" id="WP_229656380.1">
    <property type="nucleotide sequence ID" value="NZ_CP009155.1"/>
</dbReference>
<dbReference type="Proteomes" id="UP000030475">
    <property type="component" value="Unassembled WGS sequence"/>
</dbReference>
<evidence type="ECO:0000313" key="1">
    <source>
        <dbReference type="EMBL" id="KGX17055.1"/>
    </source>
</evidence>
<gene>
    <name evidence="1" type="ORF">Y036_6148</name>
</gene>
<name>A0AA40MH12_BURPE</name>